<proteinExistence type="predicted"/>
<dbReference type="EMBL" id="QWLB01000015">
    <property type="protein sequence ID" value="RIH92696.1"/>
    <property type="molecule type" value="Genomic_DNA"/>
</dbReference>
<comment type="caution">
    <text evidence="2">The sequence shown here is derived from an EMBL/GenBank/DDBJ whole genome shotgun (WGS) entry which is preliminary data.</text>
</comment>
<feature type="transmembrane region" description="Helical" evidence="1">
    <location>
        <begin position="31"/>
        <end position="48"/>
    </location>
</feature>
<evidence type="ECO:0000313" key="2">
    <source>
        <dbReference type="EMBL" id="RIH92696.1"/>
    </source>
</evidence>
<reference evidence="2 3" key="1">
    <citation type="submission" date="2018-08" db="EMBL/GenBank/DDBJ databases">
        <title>Meiothermus granaticius genome AF-68 sequencing project.</title>
        <authorList>
            <person name="Da Costa M.S."/>
            <person name="Albuquerque L."/>
            <person name="Raposo P."/>
            <person name="Froufe H.J.C."/>
            <person name="Barroso C.S."/>
            <person name="Egas C."/>
        </authorList>
    </citation>
    <scope>NUCLEOTIDE SEQUENCE [LARGE SCALE GENOMIC DNA]</scope>
    <source>
        <strain evidence="2 3">AF-68</strain>
    </source>
</reference>
<dbReference type="AlphaFoldDB" id="A0A399FAG8"/>
<evidence type="ECO:0000313" key="3">
    <source>
        <dbReference type="Proteomes" id="UP000266178"/>
    </source>
</evidence>
<dbReference type="Proteomes" id="UP000266178">
    <property type="component" value="Unassembled WGS sequence"/>
</dbReference>
<dbReference type="InterPro" id="IPR018678">
    <property type="entry name" value="DUF2160_TM"/>
</dbReference>
<evidence type="ECO:0000256" key="1">
    <source>
        <dbReference type="SAM" id="Phobius"/>
    </source>
</evidence>
<keyword evidence="1" id="KW-0472">Membrane</keyword>
<keyword evidence="3" id="KW-1185">Reference proteome</keyword>
<dbReference type="Pfam" id="PF09928">
    <property type="entry name" value="DUF2160"/>
    <property type="match status" value="1"/>
</dbReference>
<keyword evidence="1" id="KW-0812">Transmembrane</keyword>
<protein>
    <submittedName>
        <fullName evidence="2">Uncharacterized protein</fullName>
    </submittedName>
</protein>
<sequence length="57" mass="6454">MLVFMAVWERHSSPVARKGFLSISTDRDDRLYIALMGSAFINLFWLAFSGASQLWGS</sequence>
<name>A0A399FAG8_9DEIN</name>
<accession>A0A399FAG8</accession>
<keyword evidence="1" id="KW-1133">Transmembrane helix</keyword>
<gene>
    <name evidence="2" type="ORF">Mgrana_01358</name>
</gene>
<dbReference type="OrthoDB" id="71806at2"/>
<organism evidence="2 3">
    <name type="scientific">Meiothermus granaticius NBRC 107808</name>
    <dbReference type="NCBI Taxonomy" id="1227551"/>
    <lineage>
        <taxon>Bacteria</taxon>
        <taxon>Thermotogati</taxon>
        <taxon>Deinococcota</taxon>
        <taxon>Deinococci</taxon>
        <taxon>Thermales</taxon>
        <taxon>Thermaceae</taxon>
        <taxon>Meiothermus</taxon>
    </lineage>
</organism>